<dbReference type="VEuPathDB" id="FungiDB:PSTT_02273"/>
<dbReference type="PANTHER" id="PTHR12875:SF0">
    <property type="entry name" value="GOLGI TO ER TRAFFIC PROTEIN 4 HOMOLOG"/>
    <property type="match status" value="1"/>
</dbReference>
<accession>A0A2S4W0J1</accession>
<name>A0A2S4W0J1_9BASI</name>
<dbReference type="Proteomes" id="UP000239156">
    <property type="component" value="Unassembled WGS sequence"/>
</dbReference>
<dbReference type="InterPro" id="IPR011990">
    <property type="entry name" value="TPR-like_helical_dom_sf"/>
</dbReference>
<dbReference type="GO" id="GO:0005829">
    <property type="term" value="C:cytosol"/>
    <property type="evidence" value="ECO:0007669"/>
    <property type="project" value="TreeGrafter"/>
</dbReference>
<dbReference type="Gene3D" id="1.25.40.10">
    <property type="entry name" value="Tetratricopeptide repeat domain"/>
    <property type="match status" value="1"/>
</dbReference>
<dbReference type="VEuPathDB" id="FungiDB:PSHT_01689"/>
<evidence type="ECO:0000256" key="2">
    <source>
        <dbReference type="SAM" id="MobiDB-lite"/>
    </source>
</evidence>
<feature type="non-terminal residue" evidence="3">
    <location>
        <position position="1"/>
    </location>
</feature>
<evidence type="ECO:0000313" key="3">
    <source>
        <dbReference type="EMBL" id="POW15286.1"/>
    </source>
</evidence>
<organism evidence="3 4">
    <name type="scientific">Puccinia striiformis</name>
    <dbReference type="NCBI Taxonomy" id="27350"/>
    <lineage>
        <taxon>Eukaryota</taxon>
        <taxon>Fungi</taxon>
        <taxon>Dikarya</taxon>
        <taxon>Basidiomycota</taxon>
        <taxon>Pucciniomycotina</taxon>
        <taxon>Pucciniomycetes</taxon>
        <taxon>Pucciniales</taxon>
        <taxon>Pucciniaceae</taxon>
        <taxon>Puccinia</taxon>
    </lineage>
</organism>
<evidence type="ECO:0000313" key="4">
    <source>
        <dbReference type="Proteomes" id="UP000239156"/>
    </source>
</evidence>
<sequence>KYCTLAARLLKSKDPISIQDANTLLSEGPRLLLERGQTGSGTDLGSLAKKVPLGTVERNKLLNLITLTGSSGPWRKTIISAAISWSCDAGDCLTGDPILHLSIGERLYKENQFLSAVLHVLSRRGKSIINLLWMWSKEDKFSKDETLSGCYAAIGVLGYLELGSIISARSFLEDYISKNVTIARSNGNSPPANNNSIKLWLVAILDSMVGFPLRLSKKVWLLLQSVCSFLKQQRQGDNILSNLMGSLSSGGGSGPGRSSSLPPSSCTNRSIKPSGGMSAPTLD</sequence>
<dbReference type="GO" id="GO:0045048">
    <property type="term" value="P:protein insertion into ER membrane"/>
    <property type="evidence" value="ECO:0007669"/>
    <property type="project" value="InterPro"/>
</dbReference>
<proteinExistence type="inferred from homology"/>
<comment type="caution">
    <text evidence="3">The sequence shown here is derived from an EMBL/GenBank/DDBJ whole genome shotgun (WGS) entry which is preliminary data.</text>
</comment>
<reference evidence="3" key="1">
    <citation type="submission" date="2017-12" db="EMBL/GenBank/DDBJ databases">
        <title>Gene loss provides genomic basis for host adaptation in cereal stripe rust fungi.</title>
        <authorList>
            <person name="Xia C."/>
        </authorList>
    </citation>
    <scope>NUCLEOTIDE SEQUENCE [LARGE SCALE GENOMIC DNA]</scope>
    <source>
        <strain evidence="3">93-210</strain>
    </source>
</reference>
<evidence type="ECO:0000256" key="1">
    <source>
        <dbReference type="ARBA" id="ARBA00005351"/>
    </source>
</evidence>
<dbReference type="Pfam" id="PF04190">
    <property type="entry name" value="GET4"/>
    <property type="match status" value="1"/>
</dbReference>
<dbReference type="PANTHER" id="PTHR12875">
    <property type="entry name" value="GOLGI TO ER TRAFFIC PROTEIN 4 HOMOLOG"/>
    <property type="match status" value="1"/>
</dbReference>
<feature type="region of interest" description="Disordered" evidence="2">
    <location>
        <begin position="248"/>
        <end position="283"/>
    </location>
</feature>
<protein>
    <submittedName>
        <fullName evidence="3">Uncharacterized protein</fullName>
    </submittedName>
</protein>
<comment type="similarity">
    <text evidence="1">Belongs to the GET4 family.</text>
</comment>
<feature type="compositionally biased region" description="Low complexity" evidence="2">
    <location>
        <begin position="256"/>
        <end position="265"/>
    </location>
</feature>
<keyword evidence="4" id="KW-1185">Reference proteome</keyword>
<gene>
    <name evidence="3" type="ORF">PSTT_02273</name>
</gene>
<dbReference type="AlphaFoldDB" id="A0A2S4W0J1"/>
<dbReference type="InterPro" id="IPR007317">
    <property type="entry name" value="GET4"/>
</dbReference>
<dbReference type="EMBL" id="PKSL01000013">
    <property type="protein sequence ID" value="POW15286.1"/>
    <property type="molecule type" value="Genomic_DNA"/>
</dbReference>